<proteinExistence type="predicted"/>
<dbReference type="AlphaFoldDB" id="A0AAV4CAK6"/>
<dbReference type="Proteomes" id="UP000735302">
    <property type="component" value="Unassembled WGS sequence"/>
</dbReference>
<protein>
    <submittedName>
        <fullName evidence="1">Uncharacterized protein</fullName>
    </submittedName>
</protein>
<comment type="caution">
    <text evidence="1">The sequence shown here is derived from an EMBL/GenBank/DDBJ whole genome shotgun (WGS) entry which is preliminary data.</text>
</comment>
<dbReference type="EMBL" id="BLXT01005987">
    <property type="protein sequence ID" value="GFO28018.1"/>
    <property type="molecule type" value="Genomic_DNA"/>
</dbReference>
<evidence type="ECO:0000313" key="1">
    <source>
        <dbReference type="EMBL" id="GFO28018.1"/>
    </source>
</evidence>
<organism evidence="1 2">
    <name type="scientific">Plakobranchus ocellatus</name>
    <dbReference type="NCBI Taxonomy" id="259542"/>
    <lineage>
        <taxon>Eukaryota</taxon>
        <taxon>Metazoa</taxon>
        <taxon>Spiralia</taxon>
        <taxon>Lophotrochozoa</taxon>
        <taxon>Mollusca</taxon>
        <taxon>Gastropoda</taxon>
        <taxon>Heterobranchia</taxon>
        <taxon>Euthyneura</taxon>
        <taxon>Panpulmonata</taxon>
        <taxon>Sacoglossa</taxon>
        <taxon>Placobranchoidea</taxon>
        <taxon>Plakobranchidae</taxon>
        <taxon>Plakobranchus</taxon>
    </lineage>
</organism>
<keyword evidence="2" id="KW-1185">Reference proteome</keyword>
<accession>A0AAV4CAK6</accession>
<reference evidence="1 2" key="1">
    <citation type="journal article" date="2021" name="Elife">
        <title>Chloroplast acquisition without the gene transfer in kleptoplastic sea slugs, Plakobranchus ocellatus.</title>
        <authorList>
            <person name="Maeda T."/>
            <person name="Takahashi S."/>
            <person name="Yoshida T."/>
            <person name="Shimamura S."/>
            <person name="Takaki Y."/>
            <person name="Nagai Y."/>
            <person name="Toyoda A."/>
            <person name="Suzuki Y."/>
            <person name="Arimoto A."/>
            <person name="Ishii H."/>
            <person name="Satoh N."/>
            <person name="Nishiyama T."/>
            <person name="Hasebe M."/>
            <person name="Maruyama T."/>
            <person name="Minagawa J."/>
            <person name="Obokata J."/>
            <person name="Shigenobu S."/>
        </authorList>
    </citation>
    <scope>NUCLEOTIDE SEQUENCE [LARGE SCALE GENOMIC DNA]</scope>
</reference>
<sequence>MHDRKHAPVRTVTPIINEPTENMAKSDHHPELIENGRGILPDQKLLPDQISLLPTAESPQFVETLQPITINTERISPGNFYLQTPQPPFFRESAWIEKSIDERNHFNCENTELTEHNIFNPDKEDTPLPLTKERTMSPAERMGFIRTVVDDLDDDFMSSSYSSSRGSFSNRQRPFPIVRRTSQRGGSNNMSSQLATPIYPSTVGGVELMDYAFSTNVGEKDEAALDVTPWYLSIQSTTAITHGH</sequence>
<gene>
    <name evidence="1" type="ORF">PoB_005452300</name>
</gene>
<evidence type="ECO:0000313" key="2">
    <source>
        <dbReference type="Proteomes" id="UP000735302"/>
    </source>
</evidence>
<name>A0AAV4CAK6_9GAST</name>